<feature type="compositionally biased region" description="Low complexity" evidence="1">
    <location>
        <begin position="45"/>
        <end position="65"/>
    </location>
</feature>
<comment type="caution">
    <text evidence="2">The sequence shown here is derived from an EMBL/GenBank/DDBJ whole genome shotgun (WGS) entry which is preliminary data.</text>
</comment>
<protein>
    <submittedName>
        <fullName evidence="2">Uncharacterized protein</fullName>
    </submittedName>
</protein>
<proteinExistence type="predicted"/>
<name>A0A834HT68_RHYFE</name>
<keyword evidence="3" id="KW-1185">Reference proteome</keyword>
<accession>A0A834HT68</accession>
<reference evidence="2" key="1">
    <citation type="submission" date="2020-08" db="EMBL/GenBank/DDBJ databases">
        <title>Genome sequencing and assembly of the red palm weevil Rhynchophorus ferrugineus.</title>
        <authorList>
            <person name="Dias G.B."/>
            <person name="Bergman C.M."/>
            <person name="Manee M."/>
        </authorList>
    </citation>
    <scope>NUCLEOTIDE SEQUENCE</scope>
    <source>
        <strain evidence="2">AA-2017</strain>
        <tissue evidence="2">Whole larva</tissue>
    </source>
</reference>
<evidence type="ECO:0000256" key="1">
    <source>
        <dbReference type="SAM" id="MobiDB-lite"/>
    </source>
</evidence>
<dbReference type="EMBL" id="JAACXV010014333">
    <property type="protein sequence ID" value="KAF7268322.1"/>
    <property type="molecule type" value="Genomic_DNA"/>
</dbReference>
<evidence type="ECO:0000313" key="3">
    <source>
        <dbReference type="Proteomes" id="UP000625711"/>
    </source>
</evidence>
<evidence type="ECO:0000313" key="2">
    <source>
        <dbReference type="EMBL" id="KAF7268322.1"/>
    </source>
</evidence>
<dbReference type="Proteomes" id="UP000625711">
    <property type="component" value="Unassembled WGS sequence"/>
</dbReference>
<gene>
    <name evidence="2" type="ORF">GWI33_018532</name>
</gene>
<dbReference type="AlphaFoldDB" id="A0A834HT68"/>
<organism evidence="2 3">
    <name type="scientific">Rhynchophorus ferrugineus</name>
    <name type="common">Red palm weevil</name>
    <name type="synonym">Curculio ferrugineus</name>
    <dbReference type="NCBI Taxonomy" id="354439"/>
    <lineage>
        <taxon>Eukaryota</taxon>
        <taxon>Metazoa</taxon>
        <taxon>Ecdysozoa</taxon>
        <taxon>Arthropoda</taxon>
        <taxon>Hexapoda</taxon>
        <taxon>Insecta</taxon>
        <taxon>Pterygota</taxon>
        <taxon>Neoptera</taxon>
        <taxon>Endopterygota</taxon>
        <taxon>Coleoptera</taxon>
        <taxon>Polyphaga</taxon>
        <taxon>Cucujiformia</taxon>
        <taxon>Curculionidae</taxon>
        <taxon>Dryophthorinae</taxon>
        <taxon>Rhynchophorus</taxon>
    </lineage>
</organism>
<sequence>MGGGNPVHSCQEEKTRCYKPRLQEPPTAPQPTKPGTKAGKKPVKKIQPSPSQQPSASKNPAPNSPLQHNPHHGNQGVGFSSKDFLPQLGCFRNYPSAIACTASGPS</sequence>
<feature type="region of interest" description="Disordered" evidence="1">
    <location>
        <begin position="1"/>
        <end position="82"/>
    </location>
</feature>